<feature type="transmembrane region" description="Helical" evidence="2">
    <location>
        <begin position="162"/>
        <end position="183"/>
    </location>
</feature>
<keyword evidence="2" id="KW-0472">Membrane</keyword>
<keyword evidence="2" id="KW-0812">Transmembrane</keyword>
<feature type="region of interest" description="Disordered" evidence="1">
    <location>
        <begin position="104"/>
        <end position="125"/>
    </location>
</feature>
<feature type="chain" id="PRO_5037621462" evidence="3">
    <location>
        <begin position="22"/>
        <end position="232"/>
    </location>
</feature>
<feature type="compositionally biased region" description="Basic and acidic residues" evidence="1">
    <location>
        <begin position="39"/>
        <end position="51"/>
    </location>
</feature>
<accession>A0A914W1Q0</accession>
<dbReference type="Proteomes" id="UP000887566">
    <property type="component" value="Unplaced"/>
</dbReference>
<evidence type="ECO:0000256" key="1">
    <source>
        <dbReference type="SAM" id="MobiDB-lite"/>
    </source>
</evidence>
<keyword evidence="4" id="KW-1185">Reference proteome</keyword>
<feature type="signal peptide" evidence="3">
    <location>
        <begin position="1"/>
        <end position="21"/>
    </location>
</feature>
<sequence>MSRAFVWLTLLVVYCWSKCEAGGEESHLRDSPNQQQWHHPSDTSLDKRSGESREITFGDWGNKPLMFGRLRMPVYYDQQYGKRAYQPRHPALLARHLMRSSTADKRHSPIASEVDNYSPSRFGKRHNDSYEGVKRNQMPSEFDLNLPLRFGKREYKKNKQRMVSKLIICCVIAITLLLHPAVLQVEANGGKNRILVRLGKRDWPSAFDDAIIDIAKAEENQQPFENLYLTEA</sequence>
<evidence type="ECO:0000313" key="4">
    <source>
        <dbReference type="Proteomes" id="UP000887566"/>
    </source>
</evidence>
<proteinExistence type="predicted"/>
<protein>
    <submittedName>
        <fullName evidence="5">Uncharacterized protein</fullName>
    </submittedName>
</protein>
<evidence type="ECO:0000256" key="2">
    <source>
        <dbReference type="SAM" id="Phobius"/>
    </source>
</evidence>
<reference evidence="5" key="1">
    <citation type="submission" date="2022-11" db="UniProtKB">
        <authorList>
            <consortium name="WormBaseParasite"/>
        </authorList>
    </citation>
    <scope>IDENTIFICATION</scope>
</reference>
<dbReference type="AlphaFoldDB" id="A0A914W1Q0"/>
<keyword evidence="2" id="KW-1133">Transmembrane helix</keyword>
<keyword evidence="3" id="KW-0732">Signal</keyword>
<organism evidence="4 5">
    <name type="scientific">Plectus sambesii</name>
    <dbReference type="NCBI Taxonomy" id="2011161"/>
    <lineage>
        <taxon>Eukaryota</taxon>
        <taxon>Metazoa</taxon>
        <taxon>Ecdysozoa</taxon>
        <taxon>Nematoda</taxon>
        <taxon>Chromadorea</taxon>
        <taxon>Plectida</taxon>
        <taxon>Plectina</taxon>
        <taxon>Plectoidea</taxon>
        <taxon>Plectidae</taxon>
        <taxon>Plectus</taxon>
    </lineage>
</organism>
<feature type="region of interest" description="Disordered" evidence="1">
    <location>
        <begin position="25"/>
        <end position="51"/>
    </location>
</feature>
<name>A0A914W1Q0_9BILA</name>
<evidence type="ECO:0000313" key="5">
    <source>
        <dbReference type="WBParaSite" id="PSAMB.scaffold294size58623.g4472.t1"/>
    </source>
</evidence>
<dbReference type="WBParaSite" id="PSAMB.scaffold294size58623.g4472.t1">
    <property type="protein sequence ID" value="PSAMB.scaffold294size58623.g4472.t1"/>
    <property type="gene ID" value="PSAMB.scaffold294size58623.g4472"/>
</dbReference>
<evidence type="ECO:0000256" key="3">
    <source>
        <dbReference type="SAM" id="SignalP"/>
    </source>
</evidence>